<feature type="compositionally biased region" description="Basic residues" evidence="1">
    <location>
        <begin position="115"/>
        <end position="129"/>
    </location>
</feature>
<feature type="region of interest" description="Disordered" evidence="1">
    <location>
        <begin position="79"/>
        <end position="138"/>
    </location>
</feature>
<protein>
    <submittedName>
        <fullName evidence="2">Glycogen synthase kinase-3 alpha</fullName>
    </submittedName>
</protein>
<organism evidence="2 3">
    <name type="scientific">Platysternon megacephalum</name>
    <name type="common">big-headed turtle</name>
    <dbReference type="NCBI Taxonomy" id="55544"/>
    <lineage>
        <taxon>Eukaryota</taxon>
        <taxon>Metazoa</taxon>
        <taxon>Chordata</taxon>
        <taxon>Craniata</taxon>
        <taxon>Vertebrata</taxon>
        <taxon>Euteleostomi</taxon>
        <taxon>Archelosauria</taxon>
        <taxon>Testudinata</taxon>
        <taxon>Testudines</taxon>
        <taxon>Cryptodira</taxon>
        <taxon>Durocryptodira</taxon>
        <taxon>Testudinoidea</taxon>
        <taxon>Platysternidae</taxon>
        <taxon>Platysternon</taxon>
    </lineage>
</organism>
<keyword evidence="2" id="KW-0808">Transferase</keyword>
<accession>A0A4D9DKQ1</accession>
<sequence>MERGLCICGSKAKFHTFARHWVTGPPLNGYNKADSQPQRPLFLQVSPAAGSPIGEPCTAPKPFLCSRDRSPSPVTLTLVVSPPTSAPHPPRLSALRSPPFPSEPVTAQRQTERSRWKKSHRAGRGRHLHNPISTPQPMMLDTPPPPAHPYTASSVCFPSNPLNTKHSAPPPTSLCFPPPLLPTRVPTPPVPNSHPRCLMSPPPPTPHLVPIPDPALHPLPF</sequence>
<dbReference type="AlphaFoldDB" id="A0A4D9DKQ1"/>
<reference evidence="2 3" key="1">
    <citation type="submission" date="2019-04" db="EMBL/GenBank/DDBJ databases">
        <title>Draft genome of the big-headed turtle Platysternon megacephalum.</title>
        <authorList>
            <person name="Gong S."/>
        </authorList>
    </citation>
    <scope>NUCLEOTIDE SEQUENCE [LARGE SCALE GENOMIC DNA]</scope>
    <source>
        <strain evidence="2">DO16091913</strain>
        <tissue evidence="2">Muscle</tissue>
    </source>
</reference>
<dbReference type="Proteomes" id="UP000297703">
    <property type="component" value="Unassembled WGS sequence"/>
</dbReference>
<dbReference type="EMBL" id="QXTE01000434">
    <property type="protein sequence ID" value="TFJ98055.1"/>
    <property type="molecule type" value="Genomic_DNA"/>
</dbReference>
<evidence type="ECO:0000256" key="1">
    <source>
        <dbReference type="SAM" id="MobiDB-lite"/>
    </source>
</evidence>
<feature type="region of interest" description="Disordered" evidence="1">
    <location>
        <begin position="186"/>
        <end position="221"/>
    </location>
</feature>
<keyword evidence="3" id="KW-1185">Reference proteome</keyword>
<reference evidence="2 3" key="2">
    <citation type="submission" date="2019-04" db="EMBL/GenBank/DDBJ databases">
        <title>The genome sequence of big-headed turtle.</title>
        <authorList>
            <person name="Gong S."/>
        </authorList>
    </citation>
    <scope>NUCLEOTIDE SEQUENCE [LARGE SCALE GENOMIC DNA]</scope>
    <source>
        <strain evidence="2">DO16091913</strain>
        <tissue evidence="2">Muscle</tissue>
    </source>
</reference>
<evidence type="ECO:0000313" key="3">
    <source>
        <dbReference type="Proteomes" id="UP000297703"/>
    </source>
</evidence>
<feature type="compositionally biased region" description="Pro residues" evidence="1">
    <location>
        <begin position="200"/>
        <end position="221"/>
    </location>
</feature>
<gene>
    <name evidence="2" type="ORF">DR999_PMT20072</name>
</gene>
<name>A0A4D9DKQ1_9SAUR</name>
<dbReference type="GO" id="GO:0016301">
    <property type="term" value="F:kinase activity"/>
    <property type="evidence" value="ECO:0007669"/>
    <property type="project" value="UniProtKB-KW"/>
</dbReference>
<evidence type="ECO:0000313" key="2">
    <source>
        <dbReference type="EMBL" id="TFJ98055.1"/>
    </source>
</evidence>
<proteinExistence type="predicted"/>
<comment type="caution">
    <text evidence="2">The sequence shown here is derived from an EMBL/GenBank/DDBJ whole genome shotgun (WGS) entry which is preliminary data.</text>
</comment>
<keyword evidence="2" id="KW-0418">Kinase</keyword>